<feature type="transmembrane region" description="Helical" evidence="1">
    <location>
        <begin position="933"/>
        <end position="952"/>
    </location>
</feature>
<dbReference type="PRINTS" id="PR00702">
    <property type="entry name" value="ACRIFLAVINRP"/>
</dbReference>
<dbReference type="Pfam" id="PF00873">
    <property type="entry name" value="ACR_tran"/>
    <property type="match status" value="1"/>
</dbReference>
<keyword evidence="1" id="KW-0472">Membrane</keyword>
<dbReference type="AlphaFoldDB" id="A0A7C3LST4"/>
<feature type="transmembrane region" description="Helical" evidence="1">
    <location>
        <begin position="964"/>
        <end position="990"/>
    </location>
</feature>
<sequence length="1003" mass="110524">MPETDKDQDDYKSRGFFHRFSGMRSFVLLLTLVLAFLGGVHALNLPVAIYPSIDFPRVSVIVLSPDVPFHEMESRITRPVGMVLRGVRGVREVRSRTMQGSAEFFLRFSWSSPMRMALPRVGQAIERIRSGLPNGTRIRFLRMYPSDTPVLGLAFCGPSGEMTHMTEVARYRIIPFLSSLPGVWKAEVVGGKTREIHVEVDPYKLSGVHRTVQNVMDALAFENRIGIVGRNTQLHRLKTIQVNDIYSRPDDIRKLFIPGGIPVPLREVATIREGIRPADLWVKVSADASPAVLIQVFRAHGGNAIAIRQELLRNWKNLQHLLPEGIKVNVYYDQGELAGNAVKHVFVALLIGMSFSLGIVLLFLRKSRPMLVMAGLMPPIFLITLGAMSLLGSSINLMSLGGIAAALGLVIDDFIVVVEGGRTRDRLAKLMVPFALSGLLTIIAILPLLGIGGLVGAFFKPLAESFIILLAVSLVVNTFVTPFYLDSPEASLEEPHYGWLDLFVTNKPMRVAGTILLLSILMGWSLRHLSTNFMPRMDEGAFVLDFHAPPGLSLDDTNRIVDRLEKKILSDPAVLATSRRLGAEMGFFITEPNKGDFVVRLSPDRKESIFLIMDRLRSWVHQHEPELDIDFSQVLEDALGDLIGVQAPVVIQIHGQDRDLLLAWAPRVERRLAKIPGIVDAHLAVRPMLPALDVKVDRKRAALFGLTPDSVIRELRTDLMGTRATTLIENGIPLDVRVLYPPVYNQDQASLERIPLVLASGLLPLSQIAVIKSPASKYEEEDVNLSPVLTIEARLRGRNLGKAISEIRSSLSGLPLPPSVWLTYSGAWSQEKKSFRDLAVALSGGFLLVLTLLFGVFRNGKFPLAIFLSICFSLLTGLTALVLAHHSLNISSFVGLILVVGITAENAFLVAWRFRESTGSIHERLKKSLRDRVIPLLMTHLATFGALLPLAVGNGSGLDMERSLSVAVMGGLVGSFVSSTFLLPALLGFLESSRVSEGKEWQT</sequence>
<dbReference type="PANTHER" id="PTHR32063">
    <property type="match status" value="1"/>
</dbReference>
<evidence type="ECO:0000313" key="2">
    <source>
        <dbReference type="EMBL" id="HFT93486.1"/>
    </source>
</evidence>
<name>A0A7C3LST4_9BACT</name>
<feature type="transmembrane region" description="Helical" evidence="1">
    <location>
        <begin position="864"/>
        <end position="884"/>
    </location>
</feature>
<accession>A0A7C3LST4</accession>
<organism evidence="2">
    <name type="scientific">Leptospirillum ferriphilum</name>
    <dbReference type="NCBI Taxonomy" id="178606"/>
    <lineage>
        <taxon>Bacteria</taxon>
        <taxon>Pseudomonadati</taxon>
        <taxon>Nitrospirota</taxon>
        <taxon>Nitrospiria</taxon>
        <taxon>Nitrospirales</taxon>
        <taxon>Nitrospiraceae</taxon>
        <taxon>Leptospirillum</taxon>
    </lineage>
</organism>
<dbReference type="Gene3D" id="1.20.1640.10">
    <property type="entry name" value="Multidrug efflux transporter AcrB transmembrane domain"/>
    <property type="match status" value="2"/>
</dbReference>
<evidence type="ECO:0000256" key="1">
    <source>
        <dbReference type="SAM" id="Phobius"/>
    </source>
</evidence>
<dbReference type="EMBL" id="DTMM01000116">
    <property type="protein sequence ID" value="HFT93486.1"/>
    <property type="molecule type" value="Genomic_DNA"/>
</dbReference>
<feature type="transmembrane region" description="Helical" evidence="1">
    <location>
        <begin position="838"/>
        <end position="857"/>
    </location>
</feature>
<feature type="transmembrane region" description="Helical" evidence="1">
    <location>
        <begin position="345"/>
        <end position="364"/>
    </location>
</feature>
<dbReference type="SUPFAM" id="SSF82866">
    <property type="entry name" value="Multidrug efflux transporter AcrB transmembrane domain"/>
    <property type="match status" value="2"/>
</dbReference>
<feature type="transmembrane region" description="Helical" evidence="1">
    <location>
        <begin position="509"/>
        <end position="526"/>
    </location>
</feature>
<proteinExistence type="predicted"/>
<dbReference type="Gene3D" id="3.30.70.1320">
    <property type="entry name" value="Multidrug efflux transporter AcrB pore domain like"/>
    <property type="match status" value="1"/>
</dbReference>
<dbReference type="Gene3D" id="3.30.70.1440">
    <property type="entry name" value="Multidrug efflux transporter AcrB pore domain"/>
    <property type="match status" value="1"/>
</dbReference>
<feature type="transmembrane region" description="Helical" evidence="1">
    <location>
        <begin position="430"/>
        <end position="459"/>
    </location>
</feature>
<keyword evidence="1" id="KW-0812">Transmembrane</keyword>
<dbReference type="PANTHER" id="PTHR32063:SF0">
    <property type="entry name" value="SWARMING MOTILITY PROTEIN SWRC"/>
    <property type="match status" value="1"/>
</dbReference>
<keyword evidence="1" id="KW-1133">Transmembrane helix</keyword>
<dbReference type="SUPFAM" id="SSF82714">
    <property type="entry name" value="Multidrug efflux transporter AcrB TolC docking domain, DN and DC subdomains"/>
    <property type="match status" value="2"/>
</dbReference>
<dbReference type="GO" id="GO:0042910">
    <property type="term" value="F:xenobiotic transmembrane transporter activity"/>
    <property type="evidence" value="ECO:0007669"/>
    <property type="project" value="TreeGrafter"/>
</dbReference>
<comment type="caution">
    <text evidence="2">The sequence shown here is derived from an EMBL/GenBank/DDBJ whole genome shotgun (WGS) entry which is preliminary data.</text>
</comment>
<dbReference type="InterPro" id="IPR027463">
    <property type="entry name" value="AcrB_DN_DC_subdom"/>
</dbReference>
<dbReference type="InterPro" id="IPR001036">
    <property type="entry name" value="Acrflvin-R"/>
</dbReference>
<protein>
    <submittedName>
        <fullName evidence="2">Efflux RND transporter permease subunit</fullName>
    </submittedName>
</protein>
<dbReference type="Gene3D" id="3.30.70.1430">
    <property type="entry name" value="Multidrug efflux transporter AcrB pore domain"/>
    <property type="match status" value="2"/>
</dbReference>
<feature type="transmembrane region" description="Helical" evidence="1">
    <location>
        <begin position="397"/>
        <end position="418"/>
    </location>
</feature>
<feature type="transmembrane region" description="Helical" evidence="1">
    <location>
        <begin position="465"/>
        <end position="485"/>
    </location>
</feature>
<feature type="transmembrane region" description="Helical" evidence="1">
    <location>
        <begin position="371"/>
        <end position="391"/>
    </location>
</feature>
<reference evidence="2" key="1">
    <citation type="journal article" date="2020" name="mSystems">
        <title>Genome- and Community-Level Interaction Insights into Carbon Utilization and Element Cycling Functions of Hydrothermarchaeota in Hydrothermal Sediment.</title>
        <authorList>
            <person name="Zhou Z."/>
            <person name="Liu Y."/>
            <person name="Xu W."/>
            <person name="Pan J."/>
            <person name="Luo Z.H."/>
            <person name="Li M."/>
        </authorList>
    </citation>
    <scope>NUCLEOTIDE SEQUENCE [LARGE SCALE GENOMIC DNA]</scope>
    <source>
        <strain evidence="2">SpSt-902</strain>
    </source>
</reference>
<feature type="transmembrane region" description="Helical" evidence="1">
    <location>
        <begin position="890"/>
        <end position="912"/>
    </location>
</feature>
<dbReference type="GO" id="GO:0005886">
    <property type="term" value="C:plasma membrane"/>
    <property type="evidence" value="ECO:0007669"/>
    <property type="project" value="TreeGrafter"/>
</dbReference>
<gene>
    <name evidence="2" type="ORF">ENX03_06010</name>
</gene>
<dbReference type="SUPFAM" id="SSF82693">
    <property type="entry name" value="Multidrug efflux transporter AcrB pore domain, PN1, PN2, PC1 and PC2 subdomains"/>
    <property type="match status" value="3"/>
</dbReference>
<dbReference type="Gene3D" id="3.30.2090.10">
    <property type="entry name" value="Multidrug efflux transporter AcrB TolC docking domain, DN and DC subdomains"/>
    <property type="match status" value="2"/>
</dbReference>